<dbReference type="GO" id="GO:0045893">
    <property type="term" value="P:positive regulation of DNA-templated transcription"/>
    <property type="evidence" value="ECO:0007669"/>
    <property type="project" value="TreeGrafter"/>
</dbReference>
<dbReference type="Pfam" id="PF00628">
    <property type="entry name" value="PHD"/>
    <property type="match status" value="1"/>
</dbReference>
<dbReference type="InterPro" id="IPR037869">
    <property type="entry name" value="Spp1/CFP1"/>
</dbReference>
<gene>
    <name evidence="9" type="ORF">CVT26_002125</name>
</gene>
<feature type="compositionally biased region" description="Low complexity" evidence="7">
    <location>
        <begin position="522"/>
        <end position="543"/>
    </location>
</feature>
<dbReference type="SMART" id="SM00249">
    <property type="entry name" value="PHD"/>
    <property type="match status" value="1"/>
</dbReference>
<dbReference type="Proteomes" id="UP000284706">
    <property type="component" value="Unassembled WGS sequence"/>
</dbReference>
<keyword evidence="10" id="KW-1185">Reference proteome</keyword>
<dbReference type="PANTHER" id="PTHR46174">
    <property type="entry name" value="CXXC-TYPE ZINC FINGER PROTEIN 1"/>
    <property type="match status" value="1"/>
</dbReference>
<protein>
    <recommendedName>
        <fullName evidence="8">PHD-type domain-containing protein</fullName>
    </recommendedName>
</protein>
<sequence>MASRRLDISSLLCDDPPPQNYSPLEALVHAATEERRRLDASHHHDTDDDRRAAHELYVRQQRERDLERQRMIEQERILEERMREHDRLRALERARQEQERIAELDRQHRPQPTPHPPSISHLISHSVESPPHALPAPVPQPSRDDPRPIKKRRFSESPTRPFPDDKERIARERDKMLVGELGYGRVDSPAVPGPSHPPRRPGSGHGQSRKPVSVSDLLIDKEPVRTHEPDTHPNHHHNHHHHVVSPLGRRSPPGSQIGRAKAARKSDDHLLRDPPPIVQHPSDPEVKKLKDEPKIKDAKVTRPDDIRIQEEPRPKKPKDLPPPKVQPPKPQQEDAHEWFLQQFDQEPSPTTSTRPEPPPHSPSPTPSPVITIAPPASAQSPPPRRQLTPPAAPTLEQELEQELEELVSETTNTSASVVKKQEPDIDMDLDVDLAVTELVETLEEEEGPKRESVGMEVDVEDELLSLVDDRPPPPAPPRRAPGISSSVSHAAAPPPPIPTKSAPPVHRSISEARQEPSPPSMSSPTVPASAVSLSVAKSSSARPTPERGSMPPPASTNISAGSKKGADRAGSVAPAGPSAKKKKETATKAAPKPKATTASASASAAKPRAKPAPKGKKATATADNASATPVVPPPKASKAPPAKKAAAPSISASRSRSTSIMPGRSASAGPENEPVRVAAEKQEEEEESEAEKEDDKLYCVCRTKYDEDRFMIACDRCDEWYHTQCVQMPDLEVDLVDQFICPLCIETADLIAGTENPHLNLKTTYKQRCLYGLRHPDPNSTKACHKAARGAFSKYCSDECGVKYMQSRIDNWAKKGGKPEKLWDSVKNAEKRDGVVVCAVEAEPNTNGVAKPEEGKDTVDATVPLKNRIVPPSKTKVQAETDRLNGLLDKIIQLREELKRGMEIVLWRERLLQLASERAEAVGQCGWDQRLCMDDDEWEELGEGVLESYEGVGSKVDGGAAGGGAAKEDGAEGDMEVDGAEETWWCPGDKKCDRHAGWQNVREKDVEKEKEKMEEALAKLTTREREIRKHMEDLLDPHHSTTNNSTDKTALVKEPNSTAPLKPSNTKAVNGHPKPKGAAAAGDGSKKGKKRKAPAS</sequence>
<evidence type="ECO:0000259" key="8">
    <source>
        <dbReference type="PROSITE" id="PS50016"/>
    </source>
</evidence>
<evidence type="ECO:0000256" key="1">
    <source>
        <dbReference type="ARBA" id="ARBA00004123"/>
    </source>
</evidence>
<dbReference type="AlphaFoldDB" id="A0A409VBQ4"/>
<dbReference type="InterPro" id="IPR013083">
    <property type="entry name" value="Znf_RING/FYVE/PHD"/>
</dbReference>
<dbReference type="InterPro" id="IPR011011">
    <property type="entry name" value="Znf_FYVE_PHD"/>
</dbReference>
<feature type="compositionally biased region" description="Pro residues" evidence="7">
    <location>
        <begin position="355"/>
        <end position="367"/>
    </location>
</feature>
<feature type="compositionally biased region" description="Basic and acidic residues" evidence="7">
    <location>
        <begin position="218"/>
        <end position="233"/>
    </location>
</feature>
<feature type="compositionally biased region" description="Low complexity" evidence="7">
    <location>
        <begin position="587"/>
        <end position="606"/>
    </location>
</feature>
<keyword evidence="4" id="KW-0862">Zinc</keyword>
<dbReference type="GO" id="GO:0008270">
    <property type="term" value="F:zinc ion binding"/>
    <property type="evidence" value="ECO:0007669"/>
    <property type="project" value="UniProtKB-KW"/>
</dbReference>
<feature type="compositionally biased region" description="Basic and acidic residues" evidence="7">
    <location>
        <begin position="162"/>
        <end position="177"/>
    </location>
</feature>
<keyword evidence="5" id="KW-0539">Nucleus</keyword>
<keyword evidence="2" id="KW-0479">Metal-binding</keyword>
<dbReference type="PROSITE" id="PS01359">
    <property type="entry name" value="ZF_PHD_1"/>
    <property type="match status" value="1"/>
</dbReference>
<dbReference type="EMBL" id="NHYE01005667">
    <property type="protein sequence ID" value="PPQ64418.1"/>
    <property type="molecule type" value="Genomic_DNA"/>
</dbReference>
<feature type="region of interest" description="Disordered" evidence="7">
    <location>
        <begin position="1"/>
        <end position="396"/>
    </location>
</feature>
<accession>A0A409VBQ4</accession>
<feature type="compositionally biased region" description="Polar residues" evidence="7">
    <location>
        <begin position="1055"/>
        <end position="1068"/>
    </location>
</feature>
<feature type="compositionally biased region" description="Basic residues" evidence="7">
    <location>
        <begin position="234"/>
        <end position="243"/>
    </location>
</feature>
<keyword evidence="3 6" id="KW-0863">Zinc-finger</keyword>
<reference evidence="9 10" key="1">
    <citation type="journal article" date="2018" name="Evol. Lett.">
        <title>Horizontal gene cluster transfer increased hallucinogenic mushroom diversity.</title>
        <authorList>
            <person name="Reynolds H.T."/>
            <person name="Vijayakumar V."/>
            <person name="Gluck-Thaler E."/>
            <person name="Korotkin H.B."/>
            <person name="Matheny P.B."/>
            <person name="Slot J.C."/>
        </authorList>
    </citation>
    <scope>NUCLEOTIDE SEQUENCE [LARGE SCALE GENOMIC DNA]</scope>
    <source>
        <strain evidence="9 10">SRW20</strain>
    </source>
</reference>
<dbReference type="InterPro" id="IPR019786">
    <property type="entry name" value="Zinc_finger_PHD-type_CS"/>
</dbReference>
<evidence type="ECO:0000256" key="7">
    <source>
        <dbReference type="SAM" id="MobiDB-lite"/>
    </source>
</evidence>
<feature type="compositionally biased region" description="Basic residues" evidence="7">
    <location>
        <begin position="1087"/>
        <end position="1096"/>
    </location>
</feature>
<evidence type="ECO:0000313" key="9">
    <source>
        <dbReference type="EMBL" id="PPQ64418.1"/>
    </source>
</evidence>
<feature type="compositionally biased region" description="Basic and acidic residues" evidence="7">
    <location>
        <begin position="282"/>
        <end position="321"/>
    </location>
</feature>
<evidence type="ECO:0000256" key="2">
    <source>
        <dbReference type="ARBA" id="ARBA00022723"/>
    </source>
</evidence>
<feature type="compositionally biased region" description="Low complexity" evidence="7">
    <location>
        <begin position="480"/>
        <end position="491"/>
    </location>
</feature>
<evidence type="ECO:0000256" key="4">
    <source>
        <dbReference type="ARBA" id="ARBA00022833"/>
    </source>
</evidence>
<evidence type="ECO:0000256" key="5">
    <source>
        <dbReference type="ARBA" id="ARBA00023242"/>
    </source>
</evidence>
<feature type="region of interest" description="Disordered" evidence="7">
    <location>
        <begin position="441"/>
        <end position="690"/>
    </location>
</feature>
<comment type="subcellular location">
    <subcellularLocation>
        <location evidence="1">Nucleus</location>
    </subcellularLocation>
</comment>
<dbReference type="PROSITE" id="PS50016">
    <property type="entry name" value="ZF_PHD_2"/>
    <property type="match status" value="1"/>
</dbReference>
<comment type="caution">
    <text evidence="9">The sequence shown here is derived from an EMBL/GenBank/DDBJ whole genome shotgun (WGS) entry which is preliminary data.</text>
</comment>
<dbReference type="CDD" id="cd16039">
    <property type="entry name" value="PHD_SPP1"/>
    <property type="match status" value="1"/>
</dbReference>
<dbReference type="GO" id="GO:0048188">
    <property type="term" value="C:Set1C/COMPASS complex"/>
    <property type="evidence" value="ECO:0007669"/>
    <property type="project" value="InterPro"/>
</dbReference>
<feature type="compositionally biased region" description="Basic and acidic residues" evidence="7">
    <location>
        <begin position="1020"/>
        <end position="1039"/>
    </location>
</feature>
<dbReference type="OrthoDB" id="436852at2759"/>
<feature type="compositionally biased region" description="Basic residues" evidence="7">
    <location>
        <begin position="607"/>
        <end position="617"/>
    </location>
</feature>
<name>A0A409VBQ4_9AGAR</name>
<proteinExistence type="predicted"/>
<feature type="compositionally biased region" description="Low complexity" evidence="7">
    <location>
        <begin position="368"/>
        <end position="379"/>
    </location>
</feature>
<dbReference type="PANTHER" id="PTHR46174:SF1">
    <property type="entry name" value="CXXC-TYPE ZINC FINGER PROTEIN 1"/>
    <property type="match status" value="1"/>
</dbReference>
<feature type="compositionally biased region" description="Low complexity" evidence="7">
    <location>
        <begin position="618"/>
        <end position="629"/>
    </location>
</feature>
<evidence type="ECO:0000313" key="10">
    <source>
        <dbReference type="Proteomes" id="UP000284706"/>
    </source>
</evidence>
<dbReference type="SUPFAM" id="SSF57903">
    <property type="entry name" value="FYVE/PHD zinc finger"/>
    <property type="match status" value="1"/>
</dbReference>
<feature type="compositionally biased region" description="Basic and acidic residues" evidence="7">
    <location>
        <begin position="31"/>
        <end position="108"/>
    </location>
</feature>
<evidence type="ECO:0000256" key="3">
    <source>
        <dbReference type="ARBA" id="ARBA00022771"/>
    </source>
</evidence>
<organism evidence="9 10">
    <name type="scientific">Gymnopilus dilepis</name>
    <dbReference type="NCBI Taxonomy" id="231916"/>
    <lineage>
        <taxon>Eukaryota</taxon>
        <taxon>Fungi</taxon>
        <taxon>Dikarya</taxon>
        <taxon>Basidiomycota</taxon>
        <taxon>Agaricomycotina</taxon>
        <taxon>Agaricomycetes</taxon>
        <taxon>Agaricomycetidae</taxon>
        <taxon>Agaricales</taxon>
        <taxon>Agaricineae</taxon>
        <taxon>Hymenogastraceae</taxon>
        <taxon>Gymnopilus</taxon>
    </lineage>
</organism>
<dbReference type="STRING" id="231916.A0A409VBQ4"/>
<feature type="domain" description="PHD-type" evidence="8">
    <location>
        <begin position="696"/>
        <end position="747"/>
    </location>
</feature>
<feature type="region of interest" description="Disordered" evidence="7">
    <location>
        <begin position="1020"/>
        <end position="1096"/>
    </location>
</feature>
<feature type="region of interest" description="Disordered" evidence="7">
    <location>
        <begin position="952"/>
        <end position="973"/>
    </location>
</feature>
<dbReference type="InParanoid" id="A0A409VBQ4"/>
<dbReference type="Gene3D" id="3.30.40.10">
    <property type="entry name" value="Zinc/RING finger domain, C3HC4 (zinc finger)"/>
    <property type="match status" value="1"/>
</dbReference>
<evidence type="ECO:0000256" key="6">
    <source>
        <dbReference type="PROSITE-ProRule" id="PRU00146"/>
    </source>
</evidence>
<dbReference type="InterPro" id="IPR019787">
    <property type="entry name" value="Znf_PHD-finger"/>
</dbReference>
<dbReference type="InterPro" id="IPR001965">
    <property type="entry name" value="Znf_PHD"/>
</dbReference>
<feature type="compositionally biased region" description="Low complexity" evidence="7">
    <location>
        <begin position="636"/>
        <end position="660"/>
    </location>
</feature>